<evidence type="ECO:0000313" key="2">
    <source>
        <dbReference type="EMBL" id="KAF5799314.1"/>
    </source>
</evidence>
<evidence type="ECO:0000313" key="3">
    <source>
        <dbReference type="Proteomes" id="UP000215914"/>
    </source>
</evidence>
<name>A0A9K3ILS9_HELAN</name>
<feature type="compositionally biased region" description="Basic residues" evidence="1">
    <location>
        <begin position="75"/>
        <end position="86"/>
    </location>
</feature>
<organism evidence="2 3">
    <name type="scientific">Helianthus annuus</name>
    <name type="common">Common sunflower</name>
    <dbReference type="NCBI Taxonomy" id="4232"/>
    <lineage>
        <taxon>Eukaryota</taxon>
        <taxon>Viridiplantae</taxon>
        <taxon>Streptophyta</taxon>
        <taxon>Embryophyta</taxon>
        <taxon>Tracheophyta</taxon>
        <taxon>Spermatophyta</taxon>
        <taxon>Magnoliopsida</taxon>
        <taxon>eudicotyledons</taxon>
        <taxon>Gunneridae</taxon>
        <taxon>Pentapetalae</taxon>
        <taxon>asterids</taxon>
        <taxon>campanulids</taxon>
        <taxon>Asterales</taxon>
        <taxon>Asteraceae</taxon>
        <taxon>Asteroideae</taxon>
        <taxon>Heliantheae alliance</taxon>
        <taxon>Heliantheae</taxon>
        <taxon>Helianthus</taxon>
    </lineage>
</organism>
<sequence>MAIVQVDYLACNENGGNKLSNRRGKLARAAAKAARVHSDEDNALPEKETGSGPDPDSPDDLLDEDYDPSPSTSHLTHRKDRRRSVSRTKDTVVVPEKRFKFKVNQNETASYPETINGIVQTMEVEVVPTKVT</sequence>
<gene>
    <name evidence="2" type="ORF">HanXRQr2_Chr07g0303131</name>
</gene>
<evidence type="ECO:0000256" key="1">
    <source>
        <dbReference type="SAM" id="MobiDB-lite"/>
    </source>
</evidence>
<protein>
    <submittedName>
        <fullName evidence="2">Uncharacterized protein</fullName>
    </submittedName>
</protein>
<reference evidence="2" key="1">
    <citation type="journal article" date="2017" name="Nature">
        <title>The sunflower genome provides insights into oil metabolism, flowering and Asterid evolution.</title>
        <authorList>
            <person name="Badouin H."/>
            <person name="Gouzy J."/>
            <person name="Grassa C.J."/>
            <person name="Murat F."/>
            <person name="Staton S.E."/>
            <person name="Cottret L."/>
            <person name="Lelandais-Briere C."/>
            <person name="Owens G.L."/>
            <person name="Carrere S."/>
            <person name="Mayjonade B."/>
            <person name="Legrand L."/>
            <person name="Gill N."/>
            <person name="Kane N.C."/>
            <person name="Bowers J.E."/>
            <person name="Hubner S."/>
            <person name="Bellec A."/>
            <person name="Berard A."/>
            <person name="Berges H."/>
            <person name="Blanchet N."/>
            <person name="Boniface M.C."/>
            <person name="Brunel D."/>
            <person name="Catrice O."/>
            <person name="Chaidir N."/>
            <person name="Claudel C."/>
            <person name="Donnadieu C."/>
            <person name="Faraut T."/>
            <person name="Fievet G."/>
            <person name="Helmstetter N."/>
            <person name="King M."/>
            <person name="Knapp S.J."/>
            <person name="Lai Z."/>
            <person name="Le Paslier M.C."/>
            <person name="Lippi Y."/>
            <person name="Lorenzon L."/>
            <person name="Mandel J.R."/>
            <person name="Marage G."/>
            <person name="Marchand G."/>
            <person name="Marquand E."/>
            <person name="Bret-Mestries E."/>
            <person name="Morien E."/>
            <person name="Nambeesan S."/>
            <person name="Nguyen T."/>
            <person name="Pegot-Espagnet P."/>
            <person name="Pouilly N."/>
            <person name="Raftis F."/>
            <person name="Sallet E."/>
            <person name="Schiex T."/>
            <person name="Thomas J."/>
            <person name="Vandecasteele C."/>
            <person name="Vares D."/>
            <person name="Vear F."/>
            <person name="Vautrin S."/>
            <person name="Crespi M."/>
            <person name="Mangin B."/>
            <person name="Burke J.M."/>
            <person name="Salse J."/>
            <person name="Munos S."/>
            <person name="Vincourt P."/>
            <person name="Rieseberg L.H."/>
            <person name="Langlade N.B."/>
        </authorList>
    </citation>
    <scope>NUCLEOTIDE SEQUENCE</scope>
    <source>
        <tissue evidence="2">Leaves</tissue>
    </source>
</reference>
<feature type="compositionally biased region" description="Acidic residues" evidence="1">
    <location>
        <begin position="56"/>
        <end position="67"/>
    </location>
</feature>
<dbReference type="EMBL" id="MNCJ02000322">
    <property type="protein sequence ID" value="KAF5799314.1"/>
    <property type="molecule type" value="Genomic_DNA"/>
</dbReference>
<dbReference type="AlphaFoldDB" id="A0A9K3ILS9"/>
<proteinExistence type="predicted"/>
<comment type="caution">
    <text evidence="2">The sequence shown here is derived from an EMBL/GenBank/DDBJ whole genome shotgun (WGS) entry which is preliminary data.</text>
</comment>
<dbReference type="Gramene" id="mRNA:HanXRQr2_Chr07g0303131">
    <property type="protein sequence ID" value="mRNA:HanXRQr2_Chr07g0303131"/>
    <property type="gene ID" value="HanXRQr2_Chr07g0303131"/>
</dbReference>
<reference evidence="2" key="2">
    <citation type="submission" date="2020-06" db="EMBL/GenBank/DDBJ databases">
        <title>Helianthus annuus Genome sequencing and assembly Release 2.</title>
        <authorList>
            <person name="Gouzy J."/>
            <person name="Langlade N."/>
            <person name="Munos S."/>
        </authorList>
    </citation>
    <scope>NUCLEOTIDE SEQUENCE</scope>
    <source>
        <tissue evidence="2">Leaves</tissue>
    </source>
</reference>
<feature type="compositionally biased region" description="Basic and acidic residues" evidence="1">
    <location>
        <begin position="36"/>
        <end position="49"/>
    </location>
</feature>
<keyword evidence="3" id="KW-1185">Reference proteome</keyword>
<accession>A0A9K3ILS9</accession>
<dbReference type="Proteomes" id="UP000215914">
    <property type="component" value="Unassembled WGS sequence"/>
</dbReference>
<feature type="region of interest" description="Disordered" evidence="1">
    <location>
        <begin position="30"/>
        <end position="91"/>
    </location>
</feature>